<keyword evidence="3" id="KW-1185">Reference proteome</keyword>
<protein>
    <submittedName>
        <fullName evidence="2">Antibiotic biosynthesis monooxygenase</fullName>
    </submittedName>
</protein>
<name>A0ABT2YPN5_9GAMM</name>
<dbReference type="EMBL" id="JAOVZB010000001">
    <property type="protein sequence ID" value="MCV2401860.1"/>
    <property type="molecule type" value="Genomic_DNA"/>
</dbReference>
<proteinExistence type="predicted"/>
<feature type="domain" description="ABM" evidence="1">
    <location>
        <begin position="9"/>
        <end position="97"/>
    </location>
</feature>
<reference evidence="2 3" key="1">
    <citation type="submission" date="2022-10" db="EMBL/GenBank/DDBJ databases">
        <title>Marinomonas transparenta sp. nov. and Marinomonas sargassi sp. nov., isolated from marine alga (Sargassum natans (L.) Gaillon).</title>
        <authorList>
            <person name="Wang Y."/>
        </authorList>
    </citation>
    <scope>NUCLEOTIDE SEQUENCE [LARGE SCALE GENOMIC DNA]</scope>
    <source>
        <strain evidence="2 3">C2222</strain>
    </source>
</reference>
<evidence type="ECO:0000259" key="1">
    <source>
        <dbReference type="PROSITE" id="PS51725"/>
    </source>
</evidence>
<dbReference type="Pfam" id="PF03992">
    <property type="entry name" value="ABM"/>
    <property type="match status" value="1"/>
</dbReference>
<dbReference type="GO" id="GO:0004497">
    <property type="term" value="F:monooxygenase activity"/>
    <property type="evidence" value="ECO:0007669"/>
    <property type="project" value="UniProtKB-KW"/>
</dbReference>
<evidence type="ECO:0000313" key="3">
    <source>
        <dbReference type="Proteomes" id="UP001209713"/>
    </source>
</evidence>
<evidence type="ECO:0000313" key="2">
    <source>
        <dbReference type="EMBL" id="MCV2401860.1"/>
    </source>
</evidence>
<comment type="caution">
    <text evidence="2">The sequence shown here is derived from an EMBL/GenBank/DDBJ whole genome shotgun (WGS) entry which is preliminary data.</text>
</comment>
<gene>
    <name evidence="2" type="ORF">OFY17_03075</name>
</gene>
<dbReference type="Gene3D" id="3.30.70.100">
    <property type="match status" value="1"/>
</dbReference>
<keyword evidence="2" id="KW-0503">Monooxygenase</keyword>
<dbReference type="InterPro" id="IPR011008">
    <property type="entry name" value="Dimeric_a/b-barrel"/>
</dbReference>
<organism evidence="2 3">
    <name type="scientific">Marinomonas sargassi</name>
    <dbReference type="NCBI Taxonomy" id="2984494"/>
    <lineage>
        <taxon>Bacteria</taxon>
        <taxon>Pseudomonadati</taxon>
        <taxon>Pseudomonadota</taxon>
        <taxon>Gammaproteobacteria</taxon>
        <taxon>Oceanospirillales</taxon>
        <taxon>Oceanospirillaceae</taxon>
        <taxon>Marinomonas</taxon>
    </lineage>
</organism>
<dbReference type="RefSeq" id="WP_263529233.1">
    <property type="nucleotide sequence ID" value="NZ_JAOVZB010000001.1"/>
</dbReference>
<sequence>MGENTTGKVILSGHIEVTENELEVVLTELPNHMALTQQEEGCLVFKVERCKDDPCCFSVYEEFESQAAFDKHQTRVKSSYWGEITKNVKRFYSVKQE</sequence>
<keyword evidence="2" id="KW-0560">Oxidoreductase</keyword>
<dbReference type="SUPFAM" id="SSF54909">
    <property type="entry name" value="Dimeric alpha+beta barrel"/>
    <property type="match status" value="1"/>
</dbReference>
<dbReference type="PROSITE" id="PS51725">
    <property type="entry name" value="ABM"/>
    <property type="match status" value="1"/>
</dbReference>
<accession>A0ABT2YPN5</accession>
<dbReference type="InterPro" id="IPR007138">
    <property type="entry name" value="ABM_dom"/>
</dbReference>
<dbReference type="Proteomes" id="UP001209713">
    <property type="component" value="Unassembled WGS sequence"/>
</dbReference>